<evidence type="ECO:0000313" key="8">
    <source>
        <dbReference type="EMBL" id="KAE9092140.1"/>
    </source>
</evidence>
<gene>
    <name evidence="14" type="ORF">PF001_g17736</name>
    <name evidence="13" type="ORF">PF002_g19771</name>
    <name evidence="12" type="ORF">PF004_g18331</name>
    <name evidence="11" type="ORF">PF005_g18555</name>
    <name evidence="10" type="ORF">PF006_g17495</name>
    <name evidence="8" type="ORF">PF007_g18634</name>
    <name evidence="6" type="ORF">PF009_g19533</name>
    <name evidence="9" type="ORF">PF010_g17813</name>
    <name evidence="7" type="ORF">PF011_g17481</name>
</gene>
<evidence type="ECO:0000313" key="6">
    <source>
        <dbReference type="EMBL" id="KAE8930374.1"/>
    </source>
</evidence>
<dbReference type="OrthoDB" id="10299601at2759"/>
<dbReference type="AlphaFoldDB" id="A0A6A3E9I9"/>
<dbReference type="Proteomes" id="UP000440732">
    <property type="component" value="Unassembled WGS sequence"/>
</dbReference>
<sequence>MSASWINEELQEPNVCGQGLLATSHYTGTNYTTTAFKTANKVNKSLELKTKPYYNDYNTNSVNANSTAVLGMIQTQQLDASICIDGLEFQSHSSYSDTATTEDMVTNLERFAALGLDVAFTEHIPFW</sequence>
<evidence type="ECO:0000313" key="20">
    <source>
        <dbReference type="Proteomes" id="UP000441208"/>
    </source>
</evidence>
<evidence type="ECO:0000313" key="15">
    <source>
        <dbReference type="Proteomes" id="UP000429523"/>
    </source>
</evidence>
<comment type="similarity">
    <text evidence="1">Belongs to the glycosyl hydrolase 10 (cellulase F) family.</text>
</comment>
<proteinExistence type="inferred from homology"/>
<evidence type="ECO:0000313" key="16">
    <source>
        <dbReference type="Proteomes" id="UP000433483"/>
    </source>
</evidence>
<reference evidence="15 16" key="1">
    <citation type="submission" date="2018-08" db="EMBL/GenBank/DDBJ databases">
        <title>Genomic investigation of the strawberry pathogen Phytophthora fragariae indicates pathogenicity is determined by transcriptional variation in three key races.</title>
        <authorList>
            <person name="Adams T.M."/>
            <person name="Armitage A.D."/>
            <person name="Sobczyk M.K."/>
            <person name="Bates H.J."/>
            <person name="Dunwell J.M."/>
            <person name="Nellist C.F."/>
            <person name="Harrison R.J."/>
        </authorList>
    </citation>
    <scope>NUCLEOTIDE SEQUENCE [LARGE SCALE GENOMIC DNA]</scope>
    <source>
        <strain evidence="14 17">A4</strain>
        <strain evidence="13 18">BC-1</strain>
        <strain evidence="12 22">BC-23</strain>
        <strain evidence="11 16">NOV-27</strain>
        <strain evidence="10 19">NOV-5</strain>
        <strain evidence="8 20">NOV-71</strain>
        <strain evidence="6 15">NOV-9</strain>
        <strain evidence="9 23">ONT-3</strain>
        <strain evidence="7 21">SCRP245</strain>
    </source>
</reference>
<dbReference type="EMBL" id="QXGF01001388">
    <property type="protein sequence ID" value="KAE8930374.1"/>
    <property type="molecule type" value="Genomic_DNA"/>
</dbReference>
<evidence type="ECO:0000313" key="13">
    <source>
        <dbReference type="EMBL" id="KAE9207194.1"/>
    </source>
</evidence>
<evidence type="ECO:0000256" key="2">
    <source>
        <dbReference type="ARBA" id="ARBA00022801"/>
    </source>
</evidence>
<dbReference type="Proteomes" id="UP000441208">
    <property type="component" value="Unassembled WGS sequence"/>
</dbReference>
<dbReference type="EMBL" id="QXGA01001296">
    <property type="protein sequence ID" value="KAE9123091.1"/>
    <property type="molecule type" value="Genomic_DNA"/>
</dbReference>
<evidence type="ECO:0000313" key="22">
    <source>
        <dbReference type="Proteomes" id="UP000476176"/>
    </source>
</evidence>
<evidence type="ECO:0000313" key="14">
    <source>
        <dbReference type="EMBL" id="KAE9294531.1"/>
    </source>
</evidence>
<evidence type="ECO:0000313" key="7">
    <source>
        <dbReference type="EMBL" id="KAE8992629.1"/>
    </source>
</evidence>
<keyword evidence="16" id="KW-1185">Reference proteome</keyword>
<dbReference type="Proteomes" id="UP000429523">
    <property type="component" value="Unassembled WGS sequence"/>
</dbReference>
<keyword evidence="3" id="KW-0119">Carbohydrate metabolism</keyword>
<dbReference type="Proteomes" id="UP000437068">
    <property type="component" value="Unassembled WGS sequence"/>
</dbReference>
<evidence type="ECO:0000256" key="4">
    <source>
        <dbReference type="ARBA" id="ARBA00023326"/>
    </source>
</evidence>
<dbReference type="EMBL" id="QXFZ01001349">
    <property type="protein sequence ID" value="KAE9092140.1"/>
    <property type="molecule type" value="Genomic_DNA"/>
</dbReference>
<keyword evidence="2" id="KW-0378">Hydrolase</keyword>
<dbReference type="Gene3D" id="3.20.20.80">
    <property type="entry name" value="Glycosidases"/>
    <property type="match status" value="1"/>
</dbReference>
<dbReference type="InterPro" id="IPR017853">
    <property type="entry name" value="GH"/>
</dbReference>
<dbReference type="EMBL" id="QXFX01001316">
    <property type="protein sequence ID" value="KAE9092537.1"/>
    <property type="molecule type" value="Genomic_DNA"/>
</dbReference>
<organism evidence="6 15">
    <name type="scientific">Phytophthora fragariae</name>
    <dbReference type="NCBI Taxonomy" id="53985"/>
    <lineage>
        <taxon>Eukaryota</taxon>
        <taxon>Sar</taxon>
        <taxon>Stramenopiles</taxon>
        <taxon>Oomycota</taxon>
        <taxon>Peronosporomycetes</taxon>
        <taxon>Peronosporales</taxon>
        <taxon>Peronosporaceae</taxon>
        <taxon>Phytophthora</taxon>
    </lineage>
</organism>
<dbReference type="InterPro" id="IPR001000">
    <property type="entry name" value="GH10_dom"/>
</dbReference>
<dbReference type="EMBL" id="QXGC01001448">
    <property type="protein sequence ID" value="KAE9202743.1"/>
    <property type="molecule type" value="Genomic_DNA"/>
</dbReference>
<protein>
    <recommendedName>
        <fullName evidence="5">GH10 domain-containing protein</fullName>
    </recommendedName>
</protein>
<evidence type="ECO:0000259" key="5">
    <source>
        <dbReference type="Pfam" id="PF00331"/>
    </source>
</evidence>
<evidence type="ECO:0000313" key="23">
    <source>
        <dbReference type="Proteomes" id="UP000488956"/>
    </source>
</evidence>
<dbReference type="GO" id="GO:0031176">
    <property type="term" value="F:endo-1,4-beta-xylanase activity"/>
    <property type="evidence" value="ECO:0007669"/>
    <property type="project" value="UniProtKB-ARBA"/>
</dbReference>
<evidence type="ECO:0000313" key="18">
    <source>
        <dbReference type="Proteomes" id="UP000440367"/>
    </source>
</evidence>
<accession>A0A6A3E9I9</accession>
<dbReference type="Pfam" id="PF00331">
    <property type="entry name" value="Glyco_hydro_10"/>
    <property type="match status" value="1"/>
</dbReference>
<keyword evidence="4" id="KW-0624">Polysaccharide degradation</keyword>
<name>A0A6A3E9I9_9STRA</name>
<evidence type="ECO:0000313" key="21">
    <source>
        <dbReference type="Proteomes" id="UP000460718"/>
    </source>
</evidence>
<dbReference type="Proteomes" id="UP000433483">
    <property type="component" value="Unassembled WGS sequence"/>
</dbReference>
<evidence type="ECO:0000313" key="17">
    <source>
        <dbReference type="Proteomes" id="UP000437068"/>
    </source>
</evidence>
<dbReference type="Proteomes" id="UP000488956">
    <property type="component" value="Unassembled WGS sequence"/>
</dbReference>
<dbReference type="SUPFAM" id="SSF51445">
    <property type="entry name" value="(Trans)glycosidases"/>
    <property type="match status" value="1"/>
</dbReference>
<dbReference type="EMBL" id="QXGB01001355">
    <property type="protein sequence ID" value="KAE9192192.1"/>
    <property type="molecule type" value="Genomic_DNA"/>
</dbReference>
<evidence type="ECO:0000313" key="10">
    <source>
        <dbReference type="EMBL" id="KAE9123091.1"/>
    </source>
</evidence>
<dbReference type="EMBL" id="QXFW01001323">
    <property type="protein sequence ID" value="KAE8992629.1"/>
    <property type="molecule type" value="Genomic_DNA"/>
</dbReference>
<dbReference type="EMBL" id="QXGE01001306">
    <property type="protein sequence ID" value="KAE9294531.1"/>
    <property type="molecule type" value="Genomic_DNA"/>
</dbReference>
<dbReference type="GO" id="GO:0000272">
    <property type="term" value="P:polysaccharide catabolic process"/>
    <property type="evidence" value="ECO:0007669"/>
    <property type="project" value="UniProtKB-KW"/>
</dbReference>
<dbReference type="Proteomes" id="UP000476176">
    <property type="component" value="Unassembled WGS sequence"/>
</dbReference>
<comment type="caution">
    <text evidence="6">The sequence shown here is derived from an EMBL/GenBank/DDBJ whole genome shotgun (WGS) entry which is preliminary data.</text>
</comment>
<dbReference type="Proteomes" id="UP000460718">
    <property type="component" value="Unassembled WGS sequence"/>
</dbReference>
<evidence type="ECO:0000256" key="3">
    <source>
        <dbReference type="ARBA" id="ARBA00023277"/>
    </source>
</evidence>
<dbReference type="Proteomes" id="UP000440367">
    <property type="component" value="Unassembled WGS sequence"/>
</dbReference>
<feature type="domain" description="GH10" evidence="5">
    <location>
        <begin position="7"/>
        <end position="122"/>
    </location>
</feature>
<evidence type="ECO:0000313" key="11">
    <source>
        <dbReference type="EMBL" id="KAE9192192.1"/>
    </source>
</evidence>
<dbReference type="EMBL" id="QXGD01001391">
    <property type="protein sequence ID" value="KAE9207194.1"/>
    <property type="molecule type" value="Genomic_DNA"/>
</dbReference>
<evidence type="ECO:0000313" key="12">
    <source>
        <dbReference type="EMBL" id="KAE9202743.1"/>
    </source>
</evidence>
<evidence type="ECO:0000313" key="9">
    <source>
        <dbReference type="EMBL" id="KAE9092537.1"/>
    </source>
</evidence>
<evidence type="ECO:0000256" key="1">
    <source>
        <dbReference type="ARBA" id="ARBA00007495"/>
    </source>
</evidence>
<evidence type="ECO:0000313" key="19">
    <source>
        <dbReference type="Proteomes" id="UP000440732"/>
    </source>
</evidence>